<dbReference type="Proteomes" id="UP000605986">
    <property type="component" value="Unassembled WGS sequence"/>
</dbReference>
<protein>
    <submittedName>
        <fullName evidence="2">Uncharacterized protein</fullName>
    </submittedName>
</protein>
<evidence type="ECO:0000313" key="3">
    <source>
        <dbReference type="Proteomes" id="UP000605986"/>
    </source>
</evidence>
<organism evidence="2 3">
    <name type="scientific">Fusarium austroafricanum</name>
    <dbReference type="NCBI Taxonomy" id="2364996"/>
    <lineage>
        <taxon>Eukaryota</taxon>
        <taxon>Fungi</taxon>
        <taxon>Dikarya</taxon>
        <taxon>Ascomycota</taxon>
        <taxon>Pezizomycotina</taxon>
        <taxon>Sordariomycetes</taxon>
        <taxon>Hypocreomycetidae</taxon>
        <taxon>Hypocreales</taxon>
        <taxon>Nectriaceae</taxon>
        <taxon>Fusarium</taxon>
        <taxon>Fusarium concolor species complex</taxon>
    </lineage>
</organism>
<proteinExistence type="predicted"/>
<reference evidence="2" key="1">
    <citation type="submission" date="2020-01" db="EMBL/GenBank/DDBJ databases">
        <title>Identification and distribution of gene clusters putatively required for synthesis of sphingolipid metabolism inhibitors in phylogenetically diverse species of the filamentous fungus Fusarium.</title>
        <authorList>
            <person name="Kim H.-S."/>
            <person name="Busman M."/>
            <person name="Brown D.W."/>
            <person name="Divon H."/>
            <person name="Uhlig S."/>
            <person name="Proctor R.H."/>
        </authorList>
    </citation>
    <scope>NUCLEOTIDE SEQUENCE</scope>
    <source>
        <strain evidence="2">NRRL 53441</strain>
    </source>
</reference>
<keyword evidence="3" id="KW-1185">Reference proteome</keyword>
<dbReference type="EMBL" id="JAADJG010001604">
    <property type="protein sequence ID" value="KAF4415027.1"/>
    <property type="molecule type" value="Genomic_DNA"/>
</dbReference>
<accession>A0A8H4J8M6</accession>
<feature type="transmembrane region" description="Helical" evidence="1">
    <location>
        <begin position="64"/>
        <end position="87"/>
    </location>
</feature>
<keyword evidence="1" id="KW-1133">Transmembrane helix</keyword>
<comment type="caution">
    <text evidence="2">The sequence shown here is derived from an EMBL/GenBank/DDBJ whole genome shotgun (WGS) entry which is preliminary data.</text>
</comment>
<dbReference type="AlphaFoldDB" id="A0A8H4J8M6"/>
<feature type="non-terminal residue" evidence="2">
    <location>
        <position position="1"/>
    </location>
</feature>
<sequence length="139" mass="15550">MFHFASVEALVKRILQATFSPWFITYESMAQLLNASDMPDDRENSAVGPSSKDRLTTWWIERKLAELSFVGVTCALVAGVIAAAFSWRNLDNIAWGTKGLWYGSLVMVLTSICLATQQTLALHRLCCHGQKLQLVQQML</sequence>
<name>A0A8H4J8M6_9HYPO</name>
<feature type="transmembrane region" description="Helical" evidence="1">
    <location>
        <begin position="99"/>
        <end position="116"/>
    </location>
</feature>
<gene>
    <name evidence="2" type="ORF">F53441_14675</name>
</gene>
<dbReference type="OrthoDB" id="630895at2759"/>
<keyword evidence="1" id="KW-0812">Transmembrane</keyword>
<evidence type="ECO:0000313" key="2">
    <source>
        <dbReference type="EMBL" id="KAF4415027.1"/>
    </source>
</evidence>
<keyword evidence="1" id="KW-0472">Membrane</keyword>
<evidence type="ECO:0000256" key="1">
    <source>
        <dbReference type="SAM" id="Phobius"/>
    </source>
</evidence>